<protein>
    <submittedName>
        <fullName evidence="1">Histidine phosphatase family protein</fullName>
    </submittedName>
</protein>
<dbReference type="AlphaFoldDB" id="A0A6H2EKA2"/>
<dbReference type="GO" id="GO:0016791">
    <property type="term" value="F:phosphatase activity"/>
    <property type="evidence" value="ECO:0007669"/>
    <property type="project" value="TreeGrafter"/>
</dbReference>
<evidence type="ECO:0000313" key="2">
    <source>
        <dbReference type="Proteomes" id="UP000502298"/>
    </source>
</evidence>
<keyword evidence="2" id="KW-1185">Reference proteome</keyword>
<accession>A0A6H2EKA2</accession>
<reference evidence="1 2" key="1">
    <citation type="submission" date="2020-03" db="EMBL/GenBank/DDBJ databases">
        <title>Complete genome of Arcanobacterium buesumensis sp. nov. strain 2701.</title>
        <authorList>
            <person name="Borowiak M."/>
            <person name="Alssahen M."/>
            <person name="Laemmler C."/>
            <person name="Malorny B."/>
            <person name="Hassan A."/>
            <person name="Prenger-Berninghoff E."/>
            <person name="Ploetz M."/>
            <person name="Abdulmawjood A."/>
        </authorList>
    </citation>
    <scope>NUCLEOTIDE SEQUENCE [LARGE SCALE GENOMIC DNA]</scope>
    <source>
        <strain evidence="1 2">2701</strain>
    </source>
</reference>
<dbReference type="RefSeq" id="WP_168917240.1">
    <property type="nucleotide sequence ID" value="NZ_CP050804.1"/>
</dbReference>
<proteinExistence type="predicted"/>
<dbReference type="PANTHER" id="PTHR48100:SF51">
    <property type="entry name" value="PHOSPHOGLYCERATE MUTASE"/>
    <property type="match status" value="1"/>
</dbReference>
<dbReference type="KEGG" id="arca:HC352_01365"/>
<dbReference type="EMBL" id="CP050804">
    <property type="protein sequence ID" value="QJC21299.1"/>
    <property type="molecule type" value="Genomic_DNA"/>
</dbReference>
<dbReference type="InterPro" id="IPR050275">
    <property type="entry name" value="PGM_Phosphatase"/>
</dbReference>
<organism evidence="1 2">
    <name type="scientific">Arcanobacterium buesumense</name>
    <dbReference type="NCBI Taxonomy" id="2722751"/>
    <lineage>
        <taxon>Bacteria</taxon>
        <taxon>Bacillati</taxon>
        <taxon>Actinomycetota</taxon>
        <taxon>Actinomycetes</taxon>
        <taxon>Actinomycetales</taxon>
        <taxon>Actinomycetaceae</taxon>
        <taxon>Arcanobacterium</taxon>
    </lineage>
</organism>
<dbReference type="Gene3D" id="3.40.50.1240">
    <property type="entry name" value="Phosphoglycerate mutase-like"/>
    <property type="match status" value="1"/>
</dbReference>
<sequence>MDITTIHLVRHGEVDNPEGVLYGRRPGFHLTELGHKMAQKLGETFADHDIRAVITSPLERAIETGTPTAQHFGLEIQIDERVIEADNKFEGLDINSDRWQLAQPKFWPWYVNPLEPSWGEPYKDVVARMSGAISDALTQASGGEAVIVSHQLPIWTMRRFIDRLPLAHDPRKRECSLASVTSLTFVGRQLISLDYWEPVGDILALAADMVPGTSKAQIKK</sequence>
<dbReference type="Proteomes" id="UP000502298">
    <property type="component" value="Chromosome"/>
</dbReference>
<dbReference type="InterPro" id="IPR029033">
    <property type="entry name" value="His_PPase_superfam"/>
</dbReference>
<dbReference type="SMART" id="SM00855">
    <property type="entry name" value="PGAM"/>
    <property type="match status" value="1"/>
</dbReference>
<dbReference type="SUPFAM" id="SSF53254">
    <property type="entry name" value="Phosphoglycerate mutase-like"/>
    <property type="match status" value="1"/>
</dbReference>
<dbReference type="Pfam" id="PF00300">
    <property type="entry name" value="His_Phos_1"/>
    <property type="match status" value="1"/>
</dbReference>
<evidence type="ECO:0000313" key="1">
    <source>
        <dbReference type="EMBL" id="QJC21299.1"/>
    </source>
</evidence>
<gene>
    <name evidence="1" type="ORF">HC352_01365</name>
</gene>
<name>A0A6H2EKA2_9ACTO</name>
<dbReference type="GO" id="GO:0005737">
    <property type="term" value="C:cytoplasm"/>
    <property type="evidence" value="ECO:0007669"/>
    <property type="project" value="TreeGrafter"/>
</dbReference>
<dbReference type="InterPro" id="IPR013078">
    <property type="entry name" value="His_Pase_superF_clade-1"/>
</dbReference>
<dbReference type="PANTHER" id="PTHR48100">
    <property type="entry name" value="BROAD-SPECIFICITY PHOSPHATASE YOR283W-RELATED"/>
    <property type="match status" value="1"/>
</dbReference>
<dbReference type="CDD" id="cd07067">
    <property type="entry name" value="HP_PGM_like"/>
    <property type="match status" value="1"/>
</dbReference>